<evidence type="ECO:0000256" key="1">
    <source>
        <dbReference type="SAM" id="MobiDB-lite"/>
    </source>
</evidence>
<dbReference type="EMBL" id="JABSTU010000001">
    <property type="protein sequence ID" value="KAH8042456.1"/>
    <property type="molecule type" value="Genomic_DNA"/>
</dbReference>
<gene>
    <name evidence="2" type="ORF">HPB51_023466</name>
</gene>
<accession>A0A9J6F9Z3</accession>
<dbReference type="Proteomes" id="UP000821866">
    <property type="component" value="Chromosome 1"/>
</dbReference>
<reference evidence="2" key="1">
    <citation type="journal article" date="2020" name="Cell">
        <title>Large-Scale Comparative Analyses of Tick Genomes Elucidate Their Genetic Diversity and Vector Capacities.</title>
        <authorList>
            <consortium name="Tick Genome and Microbiome Consortium (TIGMIC)"/>
            <person name="Jia N."/>
            <person name="Wang J."/>
            <person name="Shi W."/>
            <person name="Du L."/>
            <person name="Sun Y."/>
            <person name="Zhan W."/>
            <person name="Jiang J.F."/>
            <person name="Wang Q."/>
            <person name="Zhang B."/>
            <person name="Ji P."/>
            <person name="Bell-Sakyi L."/>
            <person name="Cui X.M."/>
            <person name="Yuan T.T."/>
            <person name="Jiang B.G."/>
            <person name="Yang W.F."/>
            <person name="Lam T.T."/>
            <person name="Chang Q.C."/>
            <person name="Ding S.J."/>
            <person name="Wang X.J."/>
            <person name="Zhu J.G."/>
            <person name="Ruan X.D."/>
            <person name="Zhao L."/>
            <person name="Wei J.T."/>
            <person name="Ye R.Z."/>
            <person name="Que T.C."/>
            <person name="Du C.H."/>
            <person name="Zhou Y.H."/>
            <person name="Cheng J.X."/>
            <person name="Dai P.F."/>
            <person name="Guo W.B."/>
            <person name="Han X.H."/>
            <person name="Huang E.J."/>
            <person name="Li L.F."/>
            <person name="Wei W."/>
            <person name="Gao Y.C."/>
            <person name="Liu J.Z."/>
            <person name="Shao H.Z."/>
            <person name="Wang X."/>
            <person name="Wang C.C."/>
            <person name="Yang T.C."/>
            <person name="Huo Q.B."/>
            <person name="Li W."/>
            <person name="Chen H.Y."/>
            <person name="Chen S.E."/>
            <person name="Zhou L.G."/>
            <person name="Ni X.B."/>
            <person name="Tian J.H."/>
            <person name="Sheng Y."/>
            <person name="Liu T."/>
            <person name="Pan Y.S."/>
            <person name="Xia L.Y."/>
            <person name="Li J."/>
            <person name="Zhao F."/>
            <person name="Cao W.C."/>
        </authorList>
    </citation>
    <scope>NUCLEOTIDE SEQUENCE</scope>
    <source>
        <strain evidence="2">Rmic-2018</strain>
    </source>
</reference>
<dbReference type="AlphaFoldDB" id="A0A9J6F9Z3"/>
<organism evidence="2 3">
    <name type="scientific">Rhipicephalus microplus</name>
    <name type="common">Cattle tick</name>
    <name type="synonym">Boophilus microplus</name>
    <dbReference type="NCBI Taxonomy" id="6941"/>
    <lineage>
        <taxon>Eukaryota</taxon>
        <taxon>Metazoa</taxon>
        <taxon>Ecdysozoa</taxon>
        <taxon>Arthropoda</taxon>
        <taxon>Chelicerata</taxon>
        <taxon>Arachnida</taxon>
        <taxon>Acari</taxon>
        <taxon>Parasitiformes</taxon>
        <taxon>Ixodida</taxon>
        <taxon>Ixodoidea</taxon>
        <taxon>Ixodidae</taxon>
        <taxon>Rhipicephalinae</taxon>
        <taxon>Rhipicephalus</taxon>
        <taxon>Boophilus</taxon>
    </lineage>
</organism>
<comment type="caution">
    <text evidence="2">The sequence shown here is derived from an EMBL/GenBank/DDBJ whole genome shotgun (WGS) entry which is preliminary data.</text>
</comment>
<feature type="region of interest" description="Disordered" evidence="1">
    <location>
        <begin position="26"/>
        <end position="54"/>
    </location>
</feature>
<proteinExistence type="predicted"/>
<keyword evidence="3" id="KW-1185">Reference proteome</keyword>
<sequence>MKIVEGEEIYQDEASSPSWMTAYSRKNSKGMRMATTTRERTPTRGGRKVGGHTAAQRNACQRIVTTSRLPQLPRYACRIIVRPRSGLNVTKVSQIHFEQALAMAAALAPAKIEEDNSCPNGAQNIYVVCSPHEKNACAYVMAQQVQLGDRLYRVYVYPATP</sequence>
<protein>
    <submittedName>
        <fullName evidence="2">Uncharacterized protein</fullName>
    </submittedName>
</protein>
<name>A0A9J6F9Z3_RHIMP</name>
<reference evidence="2" key="2">
    <citation type="submission" date="2021-09" db="EMBL/GenBank/DDBJ databases">
        <authorList>
            <person name="Jia N."/>
            <person name="Wang J."/>
            <person name="Shi W."/>
            <person name="Du L."/>
            <person name="Sun Y."/>
            <person name="Zhan W."/>
            <person name="Jiang J."/>
            <person name="Wang Q."/>
            <person name="Zhang B."/>
            <person name="Ji P."/>
            <person name="Sakyi L.B."/>
            <person name="Cui X."/>
            <person name="Yuan T."/>
            <person name="Jiang B."/>
            <person name="Yang W."/>
            <person name="Lam T.T.-Y."/>
            <person name="Chang Q."/>
            <person name="Ding S."/>
            <person name="Wang X."/>
            <person name="Zhu J."/>
            <person name="Ruan X."/>
            <person name="Zhao L."/>
            <person name="Wei J."/>
            <person name="Que T."/>
            <person name="Du C."/>
            <person name="Cheng J."/>
            <person name="Dai P."/>
            <person name="Han X."/>
            <person name="Huang E."/>
            <person name="Gao Y."/>
            <person name="Liu J."/>
            <person name="Shao H."/>
            <person name="Ye R."/>
            <person name="Li L."/>
            <person name="Wei W."/>
            <person name="Wang X."/>
            <person name="Wang C."/>
            <person name="Huo Q."/>
            <person name="Li W."/>
            <person name="Guo W."/>
            <person name="Chen H."/>
            <person name="Chen S."/>
            <person name="Zhou L."/>
            <person name="Zhou L."/>
            <person name="Ni X."/>
            <person name="Tian J."/>
            <person name="Zhou Y."/>
            <person name="Sheng Y."/>
            <person name="Liu T."/>
            <person name="Pan Y."/>
            <person name="Xia L."/>
            <person name="Li J."/>
            <person name="Zhao F."/>
            <person name="Cao W."/>
        </authorList>
    </citation>
    <scope>NUCLEOTIDE SEQUENCE</scope>
    <source>
        <strain evidence="2">Rmic-2018</strain>
        <tissue evidence="2">Larvae</tissue>
    </source>
</reference>
<evidence type="ECO:0000313" key="3">
    <source>
        <dbReference type="Proteomes" id="UP000821866"/>
    </source>
</evidence>
<evidence type="ECO:0000313" key="2">
    <source>
        <dbReference type="EMBL" id="KAH8042456.1"/>
    </source>
</evidence>